<dbReference type="WBParaSite" id="HPBE_0000093901-mRNA-1">
    <property type="protein sequence ID" value="HPBE_0000093901-mRNA-1"/>
    <property type="gene ID" value="HPBE_0000093901"/>
</dbReference>
<dbReference type="OrthoDB" id="10052789at2759"/>
<proteinExistence type="predicted"/>
<sequence>MENQEVCQLSYSMLNNPENWESWSDRTHEIRVLSRLPKTWGHLSRISNRLHFLASVMFVDDLGKLEERAHHYGHVLPGTVIYTDSWKGYSNLKYLGFTHYTMNHNENFVDRPLVSTFS</sequence>
<dbReference type="EMBL" id="UZAH01000865">
    <property type="protein sequence ID" value="VDO19322.1"/>
    <property type="molecule type" value="Genomic_DNA"/>
</dbReference>
<dbReference type="PANTHER" id="PTHR47163">
    <property type="entry name" value="DDE_TNP_IS1595 DOMAIN-CONTAINING PROTEIN"/>
    <property type="match status" value="1"/>
</dbReference>
<accession>A0A3P7WPA9</accession>
<gene>
    <name evidence="1" type="ORF">HPBE_LOCUS940</name>
</gene>
<evidence type="ECO:0000313" key="2">
    <source>
        <dbReference type="Proteomes" id="UP000050761"/>
    </source>
</evidence>
<reference evidence="1 2" key="1">
    <citation type="submission" date="2018-11" db="EMBL/GenBank/DDBJ databases">
        <authorList>
            <consortium name="Pathogen Informatics"/>
        </authorList>
    </citation>
    <scope>NUCLEOTIDE SEQUENCE [LARGE SCALE GENOMIC DNA]</scope>
</reference>
<dbReference type="AlphaFoldDB" id="A0A183F447"/>
<evidence type="ECO:0000313" key="1">
    <source>
        <dbReference type="EMBL" id="VDO19322.1"/>
    </source>
</evidence>
<organism evidence="2 3">
    <name type="scientific">Heligmosomoides polygyrus</name>
    <name type="common">Parasitic roundworm</name>
    <dbReference type="NCBI Taxonomy" id="6339"/>
    <lineage>
        <taxon>Eukaryota</taxon>
        <taxon>Metazoa</taxon>
        <taxon>Ecdysozoa</taxon>
        <taxon>Nematoda</taxon>
        <taxon>Chromadorea</taxon>
        <taxon>Rhabditida</taxon>
        <taxon>Rhabditina</taxon>
        <taxon>Rhabditomorpha</taxon>
        <taxon>Strongyloidea</taxon>
        <taxon>Heligmosomidae</taxon>
        <taxon>Heligmosomoides</taxon>
    </lineage>
</organism>
<reference evidence="3" key="2">
    <citation type="submission" date="2019-09" db="UniProtKB">
        <authorList>
            <consortium name="WormBaseParasite"/>
        </authorList>
    </citation>
    <scope>IDENTIFICATION</scope>
</reference>
<dbReference type="InterPro" id="IPR053164">
    <property type="entry name" value="IS1016-like_transposase"/>
</dbReference>
<keyword evidence="2" id="KW-1185">Reference proteome</keyword>
<evidence type="ECO:0000313" key="3">
    <source>
        <dbReference type="WBParaSite" id="HPBE_0000093901-mRNA-1"/>
    </source>
</evidence>
<name>A0A183F447_HELPZ</name>
<protein>
    <submittedName>
        <fullName evidence="3">DDE_Tnp_IS1595 domain-containing protein</fullName>
    </submittedName>
</protein>
<dbReference type="PANTHER" id="PTHR47163:SF2">
    <property type="entry name" value="SI:DKEY-17M8.2"/>
    <property type="match status" value="1"/>
</dbReference>
<dbReference type="Proteomes" id="UP000050761">
    <property type="component" value="Unassembled WGS sequence"/>
</dbReference>
<accession>A0A183F447</accession>